<dbReference type="InterPro" id="IPR050706">
    <property type="entry name" value="Cyclic-di-GMP_PDE-like"/>
</dbReference>
<dbReference type="EMBL" id="JBHLVX010000039">
    <property type="protein sequence ID" value="MFC0268209.1"/>
    <property type="molecule type" value="Genomic_DNA"/>
</dbReference>
<dbReference type="InterPro" id="IPR001789">
    <property type="entry name" value="Sig_transdc_resp-reg_receiver"/>
</dbReference>
<evidence type="ECO:0000256" key="1">
    <source>
        <dbReference type="PROSITE-ProRule" id="PRU00169"/>
    </source>
</evidence>
<dbReference type="PROSITE" id="PS50110">
    <property type="entry name" value="RESPONSE_REGULATORY"/>
    <property type="match status" value="1"/>
</dbReference>
<keyword evidence="1" id="KW-0597">Phosphoprotein</keyword>
<evidence type="ECO:0000259" key="3">
    <source>
        <dbReference type="PROSITE" id="PS50883"/>
    </source>
</evidence>
<comment type="caution">
    <text evidence="4">The sequence shown here is derived from an EMBL/GenBank/DDBJ whole genome shotgun (WGS) entry which is preliminary data.</text>
</comment>
<dbReference type="InterPro" id="IPR001633">
    <property type="entry name" value="EAL_dom"/>
</dbReference>
<dbReference type="SUPFAM" id="SSF52172">
    <property type="entry name" value="CheY-like"/>
    <property type="match status" value="1"/>
</dbReference>
<organism evidence="4 5">
    <name type="scientific">Kushneria aurantia</name>
    <dbReference type="NCBI Taxonomy" id="504092"/>
    <lineage>
        <taxon>Bacteria</taxon>
        <taxon>Pseudomonadati</taxon>
        <taxon>Pseudomonadota</taxon>
        <taxon>Gammaproteobacteria</taxon>
        <taxon>Oceanospirillales</taxon>
        <taxon>Halomonadaceae</taxon>
        <taxon>Kushneria</taxon>
    </lineage>
</organism>
<dbReference type="PROSITE" id="PS50883">
    <property type="entry name" value="EAL"/>
    <property type="match status" value="1"/>
</dbReference>
<dbReference type="PANTHER" id="PTHR33121:SF79">
    <property type="entry name" value="CYCLIC DI-GMP PHOSPHODIESTERASE PDED-RELATED"/>
    <property type="match status" value="1"/>
</dbReference>
<proteinExistence type="predicted"/>
<sequence>MARGLIVENDLELRALSETLLTRHGFEPLTASGLQTLARQPELLKSDVILLDFDLGEFSGLDVMEYLDDLRINAAIILISASDQPGAEALLDAGREHGLRMLGFLPRAQMERDLGELLAKLGGSDSAPTVEALDSAMAGGHFCLAYQPQFDLRSNRTLGVEVLLRWRDPQRGMLYPDSFLPLAEQSGRIVRLSWYVLALALAQRQRWQARGWQIEMSINIPAQLLRSERLLADFDALIERHWGTVSGITLELTESAGIACLGYARHLLAGLRRRGFRLSLDDFGTGYASMTQLYRLPFDELKLDRSFVSRCDQDQRAHTIVKTMLELGRGLGLRVVAEGIETPAQQQMLEKDGCVYGQGYGFSRPMLEADFNDWYDRQLIGAA</sequence>
<dbReference type="Proteomes" id="UP001589814">
    <property type="component" value="Unassembled WGS sequence"/>
</dbReference>
<dbReference type="Pfam" id="PF00563">
    <property type="entry name" value="EAL"/>
    <property type="match status" value="1"/>
</dbReference>
<dbReference type="Gene3D" id="3.20.20.450">
    <property type="entry name" value="EAL domain"/>
    <property type="match status" value="1"/>
</dbReference>
<dbReference type="CDD" id="cd01948">
    <property type="entry name" value="EAL"/>
    <property type="match status" value="1"/>
</dbReference>
<reference evidence="4 5" key="1">
    <citation type="submission" date="2024-09" db="EMBL/GenBank/DDBJ databases">
        <authorList>
            <person name="Sun Q."/>
            <person name="Mori K."/>
        </authorList>
    </citation>
    <scope>NUCLEOTIDE SEQUENCE [LARGE SCALE GENOMIC DNA]</scope>
    <source>
        <strain evidence="4 5">CCM 7415</strain>
    </source>
</reference>
<protein>
    <submittedName>
        <fullName evidence="4">EAL domain-containing response regulator</fullName>
    </submittedName>
</protein>
<dbReference type="PANTHER" id="PTHR33121">
    <property type="entry name" value="CYCLIC DI-GMP PHOSPHODIESTERASE PDEF"/>
    <property type="match status" value="1"/>
</dbReference>
<dbReference type="SUPFAM" id="SSF141868">
    <property type="entry name" value="EAL domain-like"/>
    <property type="match status" value="1"/>
</dbReference>
<accession>A0ABV6G4L0</accession>
<gene>
    <name evidence="4" type="ORF">ACFFHW_09470</name>
</gene>
<keyword evidence="5" id="KW-1185">Reference proteome</keyword>
<evidence type="ECO:0000259" key="2">
    <source>
        <dbReference type="PROSITE" id="PS50110"/>
    </source>
</evidence>
<dbReference type="Gene3D" id="3.40.50.2300">
    <property type="match status" value="1"/>
</dbReference>
<name>A0ABV6G4L0_9GAMM</name>
<evidence type="ECO:0000313" key="5">
    <source>
        <dbReference type="Proteomes" id="UP001589814"/>
    </source>
</evidence>
<feature type="domain" description="EAL" evidence="3">
    <location>
        <begin position="126"/>
        <end position="379"/>
    </location>
</feature>
<dbReference type="InterPro" id="IPR011006">
    <property type="entry name" value="CheY-like_superfamily"/>
</dbReference>
<dbReference type="CDD" id="cd00156">
    <property type="entry name" value="REC"/>
    <property type="match status" value="1"/>
</dbReference>
<evidence type="ECO:0000313" key="4">
    <source>
        <dbReference type="EMBL" id="MFC0268209.1"/>
    </source>
</evidence>
<feature type="domain" description="Response regulatory" evidence="2">
    <location>
        <begin position="3"/>
        <end position="122"/>
    </location>
</feature>
<dbReference type="SMART" id="SM00052">
    <property type="entry name" value="EAL"/>
    <property type="match status" value="1"/>
</dbReference>
<dbReference type="RefSeq" id="WP_033195878.1">
    <property type="nucleotide sequence ID" value="NZ_JBHLVX010000039.1"/>
</dbReference>
<dbReference type="InterPro" id="IPR035919">
    <property type="entry name" value="EAL_sf"/>
</dbReference>
<dbReference type="Pfam" id="PF00072">
    <property type="entry name" value="Response_reg"/>
    <property type="match status" value="1"/>
</dbReference>
<feature type="modified residue" description="4-aspartylphosphate" evidence="1">
    <location>
        <position position="52"/>
    </location>
</feature>